<feature type="region of interest" description="Disordered" evidence="1">
    <location>
        <begin position="26"/>
        <end position="110"/>
    </location>
</feature>
<proteinExistence type="predicted"/>
<protein>
    <submittedName>
        <fullName evidence="3">Uncharacterized protein</fullName>
    </submittedName>
</protein>
<reference evidence="3" key="1">
    <citation type="journal article" date="2020" name="Phytopathology">
        <title>Genome sequence of the chestnut blight fungus Cryphonectria parasitica EP155: A fundamental resource for an archetypical invasive plant pathogen.</title>
        <authorList>
            <person name="Crouch J.A."/>
            <person name="Dawe A."/>
            <person name="Aerts A."/>
            <person name="Barry K."/>
            <person name="Churchill A.C.L."/>
            <person name="Grimwood J."/>
            <person name="Hillman B."/>
            <person name="Milgroom M.G."/>
            <person name="Pangilinan J."/>
            <person name="Smith M."/>
            <person name="Salamov A."/>
            <person name="Schmutz J."/>
            <person name="Yadav J."/>
            <person name="Grigoriev I.V."/>
            <person name="Nuss D."/>
        </authorList>
    </citation>
    <scope>NUCLEOTIDE SEQUENCE</scope>
    <source>
        <strain evidence="3">EP155</strain>
    </source>
</reference>
<keyword evidence="4" id="KW-1185">Reference proteome</keyword>
<feature type="non-terminal residue" evidence="3">
    <location>
        <position position="110"/>
    </location>
</feature>
<sequence>MPLLVTPDFSSGESDVSVPLSELSMAVSDDSDSAEGEIHVASSGPSPDVETDEDPLGANPSSPASVSESHGGPSMATEKSASPVQPVLIPTAGRHPLPDGRRSGLPASSP</sequence>
<gene>
    <name evidence="2" type="ORF">M406DRAFT_54414</name>
    <name evidence="3" type="ORF">M406DRAFT_58331</name>
</gene>
<dbReference type="AlphaFoldDB" id="A0A9P4YCV8"/>
<evidence type="ECO:0000313" key="3">
    <source>
        <dbReference type="EMBL" id="KAF3770753.1"/>
    </source>
</evidence>
<evidence type="ECO:0000313" key="2">
    <source>
        <dbReference type="EMBL" id="KAF3765381.1"/>
    </source>
</evidence>
<feature type="compositionally biased region" description="Polar residues" evidence="1">
    <location>
        <begin position="59"/>
        <end position="68"/>
    </location>
</feature>
<accession>A0A9P4YCV8</accession>
<evidence type="ECO:0000256" key="1">
    <source>
        <dbReference type="SAM" id="MobiDB-lite"/>
    </source>
</evidence>
<evidence type="ECO:0000313" key="4">
    <source>
        <dbReference type="Proteomes" id="UP000803844"/>
    </source>
</evidence>
<name>A0A9P4YCV8_CRYP1</name>
<comment type="caution">
    <text evidence="3">The sequence shown here is derived from an EMBL/GenBank/DDBJ whole genome shotgun (WGS) entry which is preliminary data.</text>
</comment>
<organism evidence="3 4">
    <name type="scientific">Cryphonectria parasitica (strain ATCC 38755 / EP155)</name>
    <dbReference type="NCBI Taxonomy" id="660469"/>
    <lineage>
        <taxon>Eukaryota</taxon>
        <taxon>Fungi</taxon>
        <taxon>Dikarya</taxon>
        <taxon>Ascomycota</taxon>
        <taxon>Pezizomycotina</taxon>
        <taxon>Sordariomycetes</taxon>
        <taxon>Sordariomycetidae</taxon>
        <taxon>Diaporthales</taxon>
        <taxon>Cryphonectriaceae</taxon>
        <taxon>Cryphonectria-Endothia species complex</taxon>
        <taxon>Cryphonectria</taxon>
    </lineage>
</organism>
<dbReference type="RefSeq" id="XP_040776342.1">
    <property type="nucleotide sequence ID" value="XM_040924537.1"/>
</dbReference>
<dbReference type="EMBL" id="MU032344">
    <property type="protein sequence ID" value="KAF3770753.1"/>
    <property type="molecule type" value="Genomic_DNA"/>
</dbReference>
<dbReference type="EMBL" id="MU032347">
    <property type="protein sequence ID" value="KAF3765381.1"/>
    <property type="molecule type" value="Genomic_DNA"/>
</dbReference>
<dbReference type="Proteomes" id="UP000803844">
    <property type="component" value="Unassembled WGS sequence"/>
</dbReference>
<dbReference type="GeneID" id="63841666"/>